<name>A0A927IH89_9BACT</name>
<feature type="domain" description="N-acetyltransferase" evidence="3">
    <location>
        <begin position="1"/>
        <end position="130"/>
    </location>
</feature>
<keyword evidence="5" id="KW-1185">Reference proteome</keyword>
<evidence type="ECO:0000259" key="3">
    <source>
        <dbReference type="PROSITE" id="PS51186"/>
    </source>
</evidence>
<dbReference type="PANTHER" id="PTHR43626">
    <property type="entry name" value="ACYL-COA N-ACYLTRANSFERASE"/>
    <property type="match status" value="1"/>
</dbReference>
<accession>A0A927IH89</accession>
<dbReference type="PROSITE" id="PS51186">
    <property type="entry name" value="GNAT"/>
    <property type="match status" value="1"/>
</dbReference>
<keyword evidence="1" id="KW-0808">Transferase</keyword>
<organism evidence="4 5">
    <name type="scientific">Pelagicoccus enzymogenes</name>
    <dbReference type="NCBI Taxonomy" id="2773457"/>
    <lineage>
        <taxon>Bacteria</taxon>
        <taxon>Pseudomonadati</taxon>
        <taxon>Verrucomicrobiota</taxon>
        <taxon>Opitutia</taxon>
        <taxon>Puniceicoccales</taxon>
        <taxon>Pelagicoccaceae</taxon>
        <taxon>Pelagicoccus</taxon>
    </lineage>
</organism>
<dbReference type="AlphaFoldDB" id="A0A927IH89"/>
<dbReference type="GO" id="GO:0005737">
    <property type="term" value="C:cytoplasm"/>
    <property type="evidence" value="ECO:0007669"/>
    <property type="project" value="TreeGrafter"/>
</dbReference>
<dbReference type="Gene3D" id="3.40.630.30">
    <property type="match status" value="1"/>
</dbReference>
<proteinExistence type="predicted"/>
<dbReference type="InterPro" id="IPR016181">
    <property type="entry name" value="Acyl_CoA_acyltransferase"/>
</dbReference>
<dbReference type="Pfam" id="PF13508">
    <property type="entry name" value="Acetyltransf_7"/>
    <property type="match status" value="1"/>
</dbReference>
<dbReference type="RefSeq" id="WP_191616594.1">
    <property type="nucleotide sequence ID" value="NZ_JACYFG010000007.1"/>
</dbReference>
<evidence type="ECO:0000313" key="5">
    <source>
        <dbReference type="Proteomes" id="UP000622317"/>
    </source>
</evidence>
<evidence type="ECO:0000256" key="1">
    <source>
        <dbReference type="ARBA" id="ARBA00022679"/>
    </source>
</evidence>
<comment type="caution">
    <text evidence="4">The sequence shown here is derived from an EMBL/GenBank/DDBJ whole genome shotgun (WGS) entry which is preliminary data.</text>
</comment>
<reference evidence="4" key="1">
    <citation type="submission" date="2020-09" db="EMBL/GenBank/DDBJ databases">
        <title>Pelagicoccus enzymogenes sp. nov. with an EPS production, isolated from marine sediment.</title>
        <authorList>
            <person name="Feng X."/>
        </authorList>
    </citation>
    <scope>NUCLEOTIDE SEQUENCE</scope>
    <source>
        <strain evidence="4">NFK12</strain>
    </source>
</reference>
<dbReference type="PANTHER" id="PTHR43626:SF4">
    <property type="entry name" value="GCN5-RELATED N-ACETYLTRANSFERASE 2, CHLOROPLASTIC"/>
    <property type="match status" value="1"/>
</dbReference>
<dbReference type="SUPFAM" id="SSF55729">
    <property type="entry name" value="Acyl-CoA N-acyltransferases (Nat)"/>
    <property type="match status" value="1"/>
</dbReference>
<evidence type="ECO:0000313" key="4">
    <source>
        <dbReference type="EMBL" id="MBD5779473.1"/>
    </source>
</evidence>
<dbReference type="EMBL" id="JACYFG010000007">
    <property type="protein sequence ID" value="MBD5779473.1"/>
    <property type="molecule type" value="Genomic_DNA"/>
</dbReference>
<keyword evidence="2" id="KW-0012">Acyltransferase</keyword>
<dbReference type="GO" id="GO:0008080">
    <property type="term" value="F:N-acetyltransferase activity"/>
    <property type="evidence" value="ECO:0007669"/>
    <property type="project" value="InterPro"/>
</dbReference>
<dbReference type="Proteomes" id="UP000622317">
    <property type="component" value="Unassembled WGS sequence"/>
</dbReference>
<protein>
    <submittedName>
        <fullName evidence="4">GNAT family N-acetyltransferase</fullName>
    </submittedName>
</protein>
<gene>
    <name evidence="4" type="ORF">IEN85_08200</name>
</gene>
<dbReference type="CDD" id="cd04301">
    <property type="entry name" value="NAT_SF"/>
    <property type="match status" value="1"/>
</dbReference>
<dbReference type="InterPro" id="IPR000182">
    <property type="entry name" value="GNAT_dom"/>
</dbReference>
<dbReference type="InterPro" id="IPR045039">
    <property type="entry name" value="NSI-like"/>
</dbReference>
<sequence length="130" mass="15102">MKIEYIDRIEKIDWSSVRSLFDSVGWTGRQEKDIEESFSSSSFVRFAYSNKTLVACGRTVGDSRYYSWIVDLAVLPRFQHSGIGTQILKYLSNDLSKIKNVSLVASSEVENFYRKNGWIKQNDLTMRLER</sequence>
<evidence type="ECO:0000256" key="2">
    <source>
        <dbReference type="ARBA" id="ARBA00023315"/>
    </source>
</evidence>